<name>A0A518H1G6_9BACT</name>
<gene>
    <name evidence="2" type="ORF">ElP_25740</name>
</gene>
<feature type="region of interest" description="Disordered" evidence="1">
    <location>
        <begin position="1"/>
        <end position="23"/>
    </location>
</feature>
<dbReference type="KEGG" id="tpla:ElP_25740"/>
<sequence>MPQPQEVHQCQCPGCLGPGPHPDRELHRQMNLLLSRLDEQQRRWYAAVESAKLGHGGDRAVSRITGLHVDTIRRGREELAASLEGRPADRVRLPGGGRPALEKRSPRSSRRS</sequence>
<evidence type="ECO:0000256" key="1">
    <source>
        <dbReference type="SAM" id="MobiDB-lite"/>
    </source>
</evidence>
<dbReference type="OrthoDB" id="291875at2"/>
<protein>
    <submittedName>
        <fullName evidence="2">Uncharacterized protein</fullName>
    </submittedName>
</protein>
<evidence type="ECO:0000313" key="2">
    <source>
        <dbReference type="EMBL" id="QDV34680.1"/>
    </source>
</evidence>
<reference evidence="2 3" key="1">
    <citation type="submission" date="2019-02" db="EMBL/GenBank/DDBJ databases">
        <title>Deep-cultivation of Planctomycetes and their phenomic and genomic characterization uncovers novel biology.</title>
        <authorList>
            <person name="Wiegand S."/>
            <person name="Jogler M."/>
            <person name="Boedeker C."/>
            <person name="Pinto D."/>
            <person name="Vollmers J."/>
            <person name="Rivas-Marin E."/>
            <person name="Kohn T."/>
            <person name="Peeters S.H."/>
            <person name="Heuer A."/>
            <person name="Rast P."/>
            <person name="Oberbeckmann S."/>
            <person name="Bunk B."/>
            <person name="Jeske O."/>
            <person name="Meyerdierks A."/>
            <person name="Storesund J.E."/>
            <person name="Kallscheuer N."/>
            <person name="Luecker S."/>
            <person name="Lage O.M."/>
            <person name="Pohl T."/>
            <person name="Merkel B.J."/>
            <person name="Hornburger P."/>
            <person name="Mueller R.-W."/>
            <person name="Bruemmer F."/>
            <person name="Labrenz M."/>
            <person name="Spormann A.M."/>
            <person name="Op den Camp H."/>
            <person name="Overmann J."/>
            <person name="Amann R."/>
            <person name="Jetten M.S.M."/>
            <person name="Mascher T."/>
            <person name="Medema M.H."/>
            <person name="Devos D.P."/>
            <person name="Kaster A.-K."/>
            <person name="Ovreas L."/>
            <person name="Rohde M."/>
            <person name="Galperin M.Y."/>
            <person name="Jogler C."/>
        </authorList>
    </citation>
    <scope>NUCLEOTIDE SEQUENCE [LARGE SCALE GENOMIC DNA]</scope>
    <source>
        <strain evidence="2 3">ElP</strain>
    </source>
</reference>
<dbReference type="AlphaFoldDB" id="A0A518H1G6"/>
<dbReference type="Proteomes" id="UP000317835">
    <property type="component" value="Chromosome"/>
</dbReference>
<keyword evidence="3" id="KW-1185">Reference proteome</keyword>
<proteinExistence type="predicted"/>
<dbReference type="RefSeq" id="WP_145269738.1">
    <property type="nucleotide sequence ID" value="NZ_CP036426.1"/>
</dbReference>
<dbReference type="EMBL" id="CP036426">
    <property type="protein sequence ID" value="QDV34680.1"/>
    <property type="molecule type" value="Genomic_DNA"/>
</dbReference>
<organism evidence="2 3">
    <name type="scientific">Tautonia plasticadhaerens</name>
    <dbReference type="NCBI Taxonomy" id="2527974"/>
    <lineage>
        <taxon>Bacteria</taxon>
        <taxon>Pseudomonadati</taxon>
        <taxon>Planctomycetota</taxon>
        <taxon>Planctomycetia</taxon>
        <taxon>Isosphaerales</taxon>
        <taxon>Isosphaeraceae</taxon>
        <taxon>Tautonia</taxon>
    </lineage>
</organism>
<evidence type="ECO:0000313" key="3">
    <source>
        <dbReference type="Proteomes" id="UP000317835"/>
    </source>
</evidence>
<feature type="region of interest" description="Disordered" evidence="1">
    <location>
        <begin position="80"/>
        <end position="112"/>
    </location>
</feature>
<accession>A0A518H1G6</accession>